<evidence type="ECO:0000256" key="2">
    <source>
        <dbReference type="SAM" id="SignalP"/>
    </source>
</evidence>
<reference evidence="3 4" key="1">
    <citation type="submission" date="2024-06" db="EMBL/GenBank/DDBJ databases">
        <authorList>
            <person name="Pan Q."/>
            <person name="Wen M."/>
            <person name="Jouanno E."/>
            <person name="Zahm M."/>
            <person name="Klopp C."/>
            <person name="Cabau C."/>
            <person name="Louis A."/>
            <person name="Berthelot C."/>
            <person name="Parey E."/>
            <person name="Roest Crollius H."/>
            <person name="Montfort J."/>
            <person name="Robinson-Rechavi M."/>
            <person name="Bouchez O."/>
            <person name="Lampietro C."/>
            <person name="Lopez Roques C."/>
            <person name="Donnadieu C."/>
            <person name="Postlethwait J."/>
            <person name="Bobe J."/>
            <person name="Verreycken H."/>
            <person name="Guiguen Y."/>
        </authorList>
    </citation>
    <scope>NUCLEOTIDE SEQUENCE [LARGE SCALE GENOMIC DNA]</scope>
    <source>
        <strain evidence="3">Up_M1</strain>
        <tissue evidence="3">Testis</tissue>
    </source>
</reference>
<dbReference type="SUPFAM" id="SSF53474">
    <property type="entry name" value="alpha/beta-Hydrolases"/>
    <property type="match status" value="1"/>
</dbReference>
<protein>
    <recommendedName>
        <fullName evidence="5">Phosphatidylcholine-sterol acyltransferase</fullName>
    </recommendedName>
</protein>
<evidence type="ECO:0000313" key="4">
    <source>
        <dbReference type="Proteomes" id="UP001557470"/>
    </source>
</evidence>
<gene>
    <name evidence="3" type="ORF">UPYG_G00310050</name>
</gene>
<evidence type="ECO:0000256" key="1">
    <source>
        <dbReference type="ARBA" id="ARBA00010701"/>
    </source>
</evidence>
<dbReference type="Gene3D" id="3.40.50.1820">
    <property type="entry name" value="alpha/beta hydrolase"/>
    <property type="match status" value="2"/>
</dbReference>
<dbReference type="FunFam" id="3.40.50.1820:FF:000183">
    <property type="entry name" value="Phosphatidylcholine-sterol acyltransferase"/>
    <property type="match status" value="1"/>
</dbReference>
<dbReference type="PANTHER" id="PTHR11440">
    <property type="entry name" value="LECITHIN-CHOLESTEROL ACYLTRANSFERASE-RELATED"/>
    <property type="match status" value="1"/>
</dbReference>
<dbReference type="InterPro" id="IPR003386">
    <property type="entry name" value="LACT/PDAT_acylTrfase"/>
</dbReference>
<sequence length="421" mass="48483">MKYARCGRLTLLIVGLFLALQSTGLDVLPSSNKVPNSHGSPLLIVPGSAGNQLDAKIDKPSRVHWMCYKKTDYFFTLWIDVNMFMPLGLDCWIDNVRIVYNRTTRKTSNSPGVTVRVPGFGKTHTVEFLDNIKLSGYFHNMFKHLVNIGYVRNENIRAAPYDFRIAPNEQEEYFARLKKLVEDMYHQYQQPIYLLGHSLGSKFLLYFLYQQTQSWKDHYIKGFISLGAPWGGASKLFRVLASGDNFGIPLVPNIKIREQQRMTTTNPWMLPDEDVWPADHTFISTPSFNYTHQDYQRFFKDIDFEDGWFMWKDTRNLTAGLPPPGVEIYCFYGVGLQTPVTFIYDDQFPNADPIDYVYGDGDDTADSRSMGLCKHWIGKQLQPVHVKEFMNMPHSEIVSNIKVINVIQSILEGSYREEDST</sequence>
<dbReference type="Proteomes" id="UP001557470">
    <property type="component" value="Unassembled WGS sequence"/>
</dbReference>
<keyword evidence="2" id="KW-0732">Signal</keyword>
<feature type="signal peptide" evidence="2">
    <location>
        <begin position="1"/>
        <end position="24"/>
    </location>
</feature>
<organism evidence="3 4">
    <name type="scientific">Umbra pygmaea</name>
    <name type="common">Eastern mudminnow</name>
    <dbReference type="NCBI Taxonomy" id="75934"/>
    <lineage>
        <taxon>Eukaryota</taxon>
        <taxon>Metazoa</taxon>
        <taxon>Chordata</taxon>
        <taxon>Craniata</taxon>
        <taxon>Vertebrata</taxon>
        <taxon>Euteleostomi</taxon>
        <taxon>Actinopterygii</taxon>
        <taxon>Neopterygii</taxon>
        <taxon>Teleostei</taxon>
        <taxon>Protacanthopterygii</taxon>
        <taxon>Esociformes</taxon>
        <taxon>Umbridae</taxon>
        <taxon>Umbra</taxon>
    </lineage>
</organism>
<evidence type="ECO:0008006" key="5">
    <source>
        <dbReference type="Google" id="ProtNLM"/>
    </source>
</evidence>
<comment type="similarity">
    <text evidence="1">Belongs to the AB hydrolase superfamily. Lipase family.</text>
</comment>
<comment type="caution">
    <text evidence="3">The sequence shown here is derived from an EMBL/GenBank/DDBJ whole genome shotgun (WGS) entry which is preliminary data.</text>
</comment>
<keyword evidence="4" id="KW-1185">Reference proteome</keyword>
<dbReference type="Pfam" id="PF02450">
    <property type="entry name" value="LCAT"/>
    <property type="match status" value="1"/>
</dbReference>
<proteinExistence type="inferred from homology"/>
<dbReference type="EMBL" id="JAGEUA010000010">
    <property type="protein sequence ID" value="KAL0963725.1"/>
    <property type="molecule type" value="Genomic_DNA"/>
</dbReference>
<feature type="chain" id="PRO_5044823308" description="Phosphatidylcholine-sterol acyltransferase" evidence="2">
    <location>
        <begin position="25"/>
        <end position="421"/>
    </location>
</feature>
<accession>A0ABD0W413</accession>
<dbReference type="AlphaFoldDB" id="A0ABD0W413"/>
<name>A0ABD0W413_UMBPY</name>
<evidence type="ECO:0000313" key="3">
    <source>
        <dbReference type="EMBL" id="KAL0963725.1"/>
    </source>
</evidence>
<dbReference type="InterPro" id="IPR029058">
    <property type="entry name" value="AB_hydrolase_fold"/>
</dbReference>